<keyword evidence="2" id="KW-1185">Reference proteome</keyword>
<proteinExistence type="predicted"/>
<gene>
    <name evidence="1" type="ORF">RM812_34210</name>
</gene>
<evidence type="ECO:0000313" key="1">
    <source>
        <dbReference type="EMBL" id="MDT0615208.1"/>
    </source>
</evidence>
<accession>A0ABU3B1P8</accession>
<protein>
    <submittedName>
        <fullName evidence="1">Uncharacterized protein</fullName>
    </submittedName>
</protein>
<name>A0ABU3B1P8_9ACTN</name>
<dbReference type="RefSeq" id="WP_311582019.1">
    <property type="nucleotide sequence ID" value="NZ_JAVRFH010000055.1"/>
</dbReference>
<reference evidence="1" key="1">
    <citation type="submission" date="2024-05" db="EMBL/GenBank/DDBJ databases">
        <title>30 novel species of actinomycetes from the DSMZ collection.</title>
        <authorList>
            <person name="Nouioui I."/>
        </authorList>
    </citation>
    <scope>NUCLEOTIDE SEQUENCE</scope>
    <source>
        <strain evidence="1">DSM 40712</strain>
    </source>
</reference>
<dbReference type="EMBL" id="JAVRFH010000055">
    <property type="protein sequence ID" value="MDT0615208.1"/>
    <property type="molecule type" value="Genomic_DNA"/>
</dbReference>
<evidence type="ECO:0000313" key="2">
    <source>
        <dbReference type="Proteomes" id="UP001180724"/>
    </source>
</evidence>
<organism evidence="1 2">
    <name type="scientific">Streptomyces lancefieldiae</name>
    <dbReference type="NCBI Taxonomy" id="3075520"/>
    <lineage>
        <taxon>Bacteria</taxon>
        <taxon>Bacillati</taxon>
        <taxon>Actinomycetota</taxon>
        <taxon>Actinomycetes</taxon>
        <taxon>Kitasatosporales</taxon>
        <taxon>Streptomycetaceae</taxon>
        <taxon>Streptomyces</taxon>
    </lineage>
</organism>
<comment type="caution">
    <text evidence="1">The sequence shown here is derived from an EMBL/GenBank/DDBJ whole genome shotgun (WGS) entry which is preliminary data.</text>
</comment>
<dbReference type="Proteomes" id="UP001180724">
    <property type="component" value="Unassembled WGS sequence"/>
</dbReference>
<sequence>MPRHTGELAVHGHLQQREGETLLVVDERLSGHDTFLSTTLHLEQPVHVPELPVRILTFDDGTVLSPLDPVLPQERTGEEWSGTLLIPHGARPPAIPGDLAQAAAEAGVDTGGWSPAEARHLLTFLGEAGSASVRTERIGMIITALGDRS</sequence>